<dbReference type="PANTHER" id="PTHR34458">
    <property type="entry name" value="POLLEN OLE E 1 ALLERGEN AND EXTENSIN FAMILY PROTEIN-RELATED"/>
    <property type="match status" value="1"/>
</dbReference>
<reference evidence="2 3" key="1">
    <citation type="submission" date="2020-04" db="EMBL/GenBank/DDBJ databases">
        <title>Plant Genome Project.</title>
        <authorList>
            <person name="Zhang R.-G."/>
        </authorList>
    </citation>
    <scope>NUCLEOTIDE SEQUENCE [LARGE SCALE GENOMIC DNA]</scope>
    <source>
        <strain evidence="2">YNK0</strain>
        <tissue evidence="2">Leaf</tissue>
    </source>
</reference>
<dbReference type="AlphaFoldDB" id="A0A835DFN7"/>
<dbReference type="OrthoDB" id="905355at2759"/>
<keyword evidence="1" id="KW-1133">Transmembrane helix</keyword>
<gene>
    <name evidence="2" type="ORF">HHK36_012385</name>
</gene>
<name>A0A835DFN7_TETSI</name>
<evidence type="ECO:0008006" key="4">
    <source>
        <dbReference type="Google" id="ProtNLM"/>
    </source>
</evidence>
<comment type="caution">
    <text evidence="2">The sequence shown here is derived from an EMBL/GenBank/DDBJ whole genome shotgun (WGS) entry which is preliminary data.</text>
</comment>
<keyword evidence="3" id="KW-1185">Reference proteome</keyword>
<dbReference type="InterPro" id="IPR040404">
    <property type="entry name" value="Phylloplanin-like"/>
</dbReference>
<protein>
    <recommendedName>
        <fullName evidence="4">Phylloplanin</fullName>
    </recommendedName>
</protein>
<accession>A0A835DFN7</accession>
<organism evidence="2 3">
    <name type="scientific">Tetracentron sinense</name>
    <name type="common">Spur-leaf</name>
    <dbReference type="NCBI Taxonomy" id="13715"/>
    <lineage>
        <taxon>Eukaryota</taxon>
        <taxon>Viridiplantae</taxon>
        <taxon>Streptophyta</taxon>
        <taxon>Embryophyta</taxon>
        <taxon>Tracheophyta</taxon>
        <taxon>Spermatophyta</taxon>
        <taxon>Magnoliopsida</taxon>
        <taxon>Trochodendrales</taxon>
        <taxon>Trochodendraceae</taxon>
        <taxon>Tetracentron</taxon>
    </lineage>
</organism>
<feature type="transmembrane region" description="Helical" evidence="1">
    <location>
        <begin position="201"/>
        <end position="221"/>
    </location>
</feature>
<evidence type="ECO:0000313" key="2">
    <source>
        <dbReference type="EMBL" id="KAF8401446.1"/>
    </source>
</evidence>
<dbReference type="EMBL" id="JABCRI010000008">
    <property type="protein sequence ID" value="KAF8401446.1"/>
    <property type="molecule type" value="Genomic_DNA"/>
</dbReference>
<keyword evidence="1" id="KW-0472">Membrane</keyword>
<keyword evidence="1" id="KW-0812">Transmembrane</keyword>
<dbReference type="Proteomes" id="UP000655225">
    <property type="component" value="Unassembled WGS sequence"/>
</dbReference>
<sequence>MDLDKCSDGYEGTILDLPHALSTSLDSRSYQDGIILAEDVHNNGINCTNSSLGPPVGVSSLSTWNDNLEALSCIVGAALSLLVGDPSCSTAILFNPLMAKRYIEQSIVFVFVSFDYLGEAHKVGVHGDEEGTDASGTLMGKLQTRTLFFLAVTEWNLHISRIDQKLLLDTKVATLTGFVKSTILLDVLKQSKKNRCNMASMALKSLLFVLLLVAGLAAPLAQAQLGIIGKLLGLIRVQGTVFCTANGNMGVNGTATPVFSSMLAYTDMINWNETYHSMISPRRYALVQLQCGAGNVVSSATTNSSGIFSILLDPLQFLLSSLLTNCNLVVNTPLSNCNSALPVGGILQSPLQLVGRVLVGLLSITNIIPGGFSFLPLS</sequence>
<proteinExistence type="predicted"/>
<evidence type="ECO:0000313" key="3">
    <source>
        <dbReference type="Proteomes" id="UP000655225"/>
    </source>
</evidence>
<evidence type="ECO:0000256" key="1">
    <source>
        <dbReference type="SAM" id="Phobius"/>
    </source>
</evidence>
<dbReference type="PANTHER" id="PTHR34458:SF5">
    <property type="entry name" value="POLLEN OLE E 1 ALLERGEN AND EXTENSIN FAMILY PROTEIN"/>
    <property type="match status" value="1"/>
</dbReference>